<evidence type="ECO:0000256" key="3">
    <source>
        <dbReference type="ARBA" id="ARBA00022989"/>
    </source>
</evidence>
<comment type="subcellular location">
    <subcellularLocation>
        <location evidence="1">Membrane</location>
        <topology evidence="1">Multi-pass membrane protein</topology>
    </subcellularLocation>
</comment>
<dbReference type="GO" id="GO:0016020">
    <property type="term" value="C:membrane"/>
    <property type="evidence" value="ECO:0007669"/>
    <property type="project" value="UniProtKB-SubCell"/>
</dbReference>
<keyword evidence="7" id="KW-1185">Reference proteome</keyword>
<evidence type="ECO:0000256" key="1">
    <source>
        <dbReference type="ARBA" id="ARBA00004141"/>
    </source>
</evidence>
<evidence type="ECO:0000313" key="7">
    <source>
        <dbReference type="Proteomes" id="UP001172155"/>
    </source>
</evidence>
<dbReference type="Gene3D" id="1.20.58.340">
    <property type="entry name" value="Magnesium transport protein CorA, transmembrane region"/>
    <property type="match status" value="1"/>
</dbReference>
<reference evidence="6" key="1">
    <citation type="submission" date="2023-06" db="EMBL/GenBank/DDBJ databases">
        <title>Genome-scale phylogeny and comparative genomics of the fungal order Sordariales.</title>
        <authorList>
            <consortium name="Lawrence Berkeley National Laboratory"/>
            <person name="Hensen N."/>
            <person name="Bonometti L."/>
            <person name="Westerberg I."/>
            <person name="Brannstrom I.O."/>
            <person name="Guillou S."/>
            <person name="Cros-Aarteil S."/>
            <person name="Calhoun S."/>
            <person name="Haridas S."/>
            <person name="Kuo A."/>
            <person name="Mondo S."/>
            <person name="Pangilinan J."/>
            <person name="Riley R."/>
            <person name="LaButti K."/>
            <person name="Andreopoulos B."/>
            <person name="Lipzen A."/>
            <person name="Chen C."/>
            <person name="Yanf M."/>
            <person name="Daum C."/>
            <person name="Ng V."/>
            <person name="Clum A."/>
            <person name="Steindorff A."/>
            <person name="Ohm R."/>
            <person name="Martin F."/>
            <person name="Silar P."/>
            <person name="Natvig D."/>
            <person name="Lalanne C."/>
            <person name="Gautier V."/>
            <person name="Ament-velasquez S.L."/>
            <person name="Kruys A."/>
            <person name="Hutchinson M.I."/>
            <person name="Powell A.J."/>
            <person name="Barry K."/>
            <person name="Miller A.N."/>
            <person name="Grigoriev I.V."/>
            <person name="Debuchy R."/>
            <person name="Gladieux P."/>
            <person name="Thoren M.H."/>
            <person name="Johannesson H."/>
        </authorList>
    </citation>
    <scope>NUCLEOTIDE SEQUENCE</scope>
    <source>
        <strain evidence="6">SMH3187-1</strain>
    </source>
</reference>
<dbReference type="SUPFAM" id="SSF144083">
    <property type="entry name" value="Magnesium transport protein CorA, transmembrane region"/>
    <property type="match status" value="1"/>
</dbReference>
<comment type="caution">
    <text evidence="6">The sequence shown here is derived from an EMBL/GenBank/DDBJ whole genome shotgun (WGS) entry which is preliminary data.</text>
</comment>
<evidence type="ECO:0000256" key="2">
    <source>
        <dbReference type="ARBA" id="ARBA00022692"/>
    </source>
</evidence>
<dbReference type="EMBL" id="JAUKUD010000004">
    <property type="protein sequence ID" value="KAK0745538.1"/>
    <property type="molecule type" value="Genomic_DNA"/>
</dbReference>
<gene>
    <name evidence="6" type="ORF">B0T18DRAFT_428677</name>
</gene>
<proteinExistence type="predicted"/>
<keyword evidence="3 5" id="KW-1133">Transmembrane helix</keyword>
<accession>A0AA40EU46</accession>
<evidence type="ECO:0000256" key="4">
    <source>
        <dbReference type="ARBA" id="ARBA00023136"/>
    </source>
</evidence>
<keyword evidence="4 5" id="KW-0472">Membrane</keyword>
<keyword evidence="2 5" id="KW-0812">Transmembrane</keyword>
<evidence type="ECO:0000256" key="5">
    <source>
        <dbReference type="SAM" id="Phobius"/>
    </source>
</evidence>
<sequence length="410" mass="47091">MEHDPERLPVTSRLLEEIFDTYEVSPRFADYLVRQHMPGRALHHAPGSRELDRHEIWYSAVIRTHNDYQPNNPDMDKSRLVVYWQRMCIWSDYNSATGNATFLILRCPPHIKEKFYDAFRGTAGLSLRQHPMLLHAFLAEHLVVHAYDFLQFFSDPLYTWENKVNHLHTTEDYTERSKAFLALSRQIYQVATDYDILAESVAHLQRQSAWFNEWLISVKGDAGSDRVQKMMDAQRVLNDAFDNLLKDVKLIGTYSNLYLERSKIGVSECFAMVTQRDAEVNISVATESASIARASHQDNQSIRFIQILSMIFLPASLVSSIFGMGFFNTQPREDGSAQFTISGNWWWYVAISIPVTLALWLYMVAKRHWDRRRLAKVVGDSGFGGGGRKGSGEMGLDVEKLDVLVVKKEA</sequence>
<dbReference type="InterPro" id="IPR045863">
    <property type="entry name" value="CorA_TM1_TM2"/>
</dbReference>
<name>A0AA40EU46_9PEZI</name>
<organism evidence="6 7">
    <name type="scientific">Schizothecium vesticola</name>
    <dbReference type="NCBI Taxonomy" id="314040"/>
    <lineage>
        <taxon>Eukaryota</taxon>
        <taxon>Fungi</taxon>
        <taxon>Dikarya</taxon>
        <taxon>Ascomycota</taxon>
        <taxon>Pezizomycotina</taxon>
        <taxon>Sordariomycetes</taxon>
        <taxon>Sordariomycetidae</taxon>
        <taxon>Sordariales</taxon>
        <taxon>Schizotheciaceae</taxon>
        <taxon>Schizothecium</taxon>
    </lineage>
</organism>
<protein>
    <submittedName>
        <fullName evidence="6">Uncharacterized protein</fullName>
    </submittedName>
</protein>
<dbReference type="AlphaFoldDB" id="A0AA40EU46"/>
<feature type="transmembrane region" description="Helical" evidence="5">
    <location>
        <begin position="345"/>
        <end position="365"/>
    </location>
</feature>
<dbReference type="Proteomes" id="UP001172155">
    <property type="component" value="Unassembled WGS sequence"/>
</dbReference>
<evidence type="ECO:0000313" key="6">
    <source>
        <dbReference type="EMBL" id="KAK0745538.1"/>
    </source>
</evidence>
<feature type="transmembrane region" description="Helical" evidence="5">
    <location>
        <begin position="304"/>
        <end position="325"/>
    </location>
</feature>